<dbReference type="RefSeq" id="WP_119012168.1">
    <property type="nucleotide sequence ID" value="NZ_QXNC01000003.1"/>
</dbReference>
<gene>
    <name evidence="3" type="ORF">EV674_105120</name>
</gene>
<keyword evidence="2" id="KW-0378">Hydrolase</keyword>
<dbReference type="GO" id="GO:0016787">
    <property type="term" value="F:hydrolase activity"/>
    <property type="evidence" value="ECO:0007669"/>
    <property type="project" value="UniProtKB-KW"/>
</dbReference>
<dbReference type="PANTHER" id="PTHR43037:SF1">
    <property type="entry name" value="BLL1128 PROTEIN"/>
    <property type="match status" value="1"/>
</dbReference>
<comment type="caution">
    <text evidence="3">The sequence shown here is derived from an EMBL/GenBank/DDBJ whole genome shotgun (WGS) entry which is preliminary data.</text>
</comment>
<evidence type="ECO:0000256" key="2">
    <source>
        <dbReference type="ARBA" id="ARBA00022801"/>
    </source>
</evidence>
<accession>A0A4R2NEB7</accession>
<dbReference type="InterPro" id="IPR050955">
    <property type="entry name" value="Plant_Biomass_Hydrol_Est"/>
</dbReference>
<keyword evidence="4" id="KW-1185">Reference proteome</keyword>
<dbReference type="AlphaFoldDB" id="A0A4R2NEB7"/>
<dbReference type="SUPFAM" id="SSF53474">
    <property type="entry name" value="alpha/beta-Hydrolases"/>
    <property type="match status" value="1"/>
</dbReference>
<dbReference type="Gene3D" id="3.40.50.1820">
    <property type="entry name" value="alpha/beta hydrolase"/>
    <property type="match status" value="1"/>
</dbReference>
<dbReference type="GO" id="GO:0005576">
    <property type="term" value="C:extracellular region"/>
    <property type="evidence" value="ECO:0007669"/>
    <property type="project" value="InterPro"/>
</dbReference>
<sequence>MDGNATPSATNALVHTEPPGSFEYVDFRHAGTLHHYRLYVPPGATPQQPMALVLMLHGCTQNPDDFAIGTGMNLAAAQANALVLYPAQPRSANVNACWNWFEPHHQRRGMGEPALLVAMVRDVAQRHSVDAQRVYAAGLSAGGAMAAVLGREYPDVFAAVGVHSGLQAGAAHNLTAALSAMRTGTLPTVVPAHAAPNPASYPPLIVFHGDADTIVHAKNSEHLVDAALQALAGSPARVQRQSIPGQSVAGQRYTRTVYHHRRAGRVSPGADTDVDADVVAEHWVLHGAGHAWSGGHATGSHTDPRGISATQEMLRFFLAHPKTAGH</sequence>
<dbReference type="InterPro" id="IPR029058">
    <property type="entry name" value="AB_hydrolase_fold"/>
</dbReference>
<dbReference type="Proteomes" id="UP000295182">
    <property type="component" value="Unassembled WGS sequence"/>
</dbReference>
<evidence type="ECO:0000256" key="1">
    <source>
        <dbReference type="ARBA" id="ARBA00022729"/>
    </source>
</evidence>
<dbReference type="NCBIfam" id="TIGR01840">
    <property type="entry name" value="esterase_phb"/>
    <property type="match status" value="1"/>
</dbReference>
<dbReference type="PANTHER" id="PTHR43037">
    <property type="entry name" value="UNNAMED PRODUCT-RELATED"/>
    <property type="match status" value="1"/>
</dbReference>
<proteinExistence type="predicted"/>
<dbReference type="InterPro" id="IPR010126">
    <property type="entry name" value="Esterase_phb"/>
</dbReference>
<evidence type="ECO:0000313" key="3">
    <source>
        <dbReference type="EMBL" id="TCP19442.1"/>
    </source>
</evidence>
<protein>
    <submittedName>
        <fullName evidence="3">Poly(Hydroxyalkanoate) depolymerase family esterase</fullName>
    </submittedName>
</protein>
<keyword evidence="1" id="KW-0732">Signal</keyword>
<reference evidence="3 4" key="1">
    <citation type="submission" date="2019-03" db="EMBL/GenBank/DDBJ databases">
        <title>Genomic Encyclopedia of Type Strains, Phase IV (KMG-IV): sequencing the most valuable type-strain genomes for metagenomic binning, comparative biology and taxonomic classification.</title>
        <authorList>
            <person name="Goeker M."/>
        </authorList>
    </citation>
    <scope>NUCLEOTIDE SEQUENCE [LARGE SCALE GENOMIC DNA]</scope>
    <source>
        <strain evidence="3 4">DSM 1837</strain>
    </source>
</reference>
<dbReference type="Pfam" id="PF10503">
    <property type="entry name" value="Esterase_PHB"/>
    <property type="match status" value="1"/>
</dbReference>
<name>A0A4R2NEB7_9BURK</name>
<dbReference type="EMBL" id="SLXH01000005">
    <property type="protein sequence ID" value="TCP19442.1"/>
    <property type="molecule type" value="Genomic_DNA"/>
</dbReference>
<organism evidence="3 4">
    <name type="scientific">Simplicispira metamorpha</name>
    <dbReference type="NCBI Taxonomy" id="80881"/>
    <lineage>
        <taxon>Bacteria</taxon>
        <taxon>Pseudomonadati</taxon>
        <taxon>Pseudomonadota</taxon>
        <taxon>Betaproteobacteria</taxon>
        <taxon>Burkholderiales</taxon>
        <taxon>Comamonadaceae</taxon>
        <taxon>Simplicispira</taxon>
    </lineage>
</organism>
<evidence type="ECO:0000313" key="4">
    <source>
        <dbReference type="Proteomes" id="UP000295182"/>
    </source>
</evidence>
<dbReference type="OrthoDB" id="9767239at2"/>